<keyword evidence="6" id="KW-1185">Reference proteome</keyword>
<feature type="transmembrane region" description="Helical" evidence="3">
    <location>
        <begin position="5"/>
        <end position="22"/>
    </location>
</feature>
<reference evidence="5" key="1">
    <citation type="submission" date="2020-12" db="EMBL/GenBank/DDBJ databases">
        <title>Clostridium thailandense sp. nov., a novel acetogenic bacterium isolated from peat land soil in Thailand.</title>
        <authorList>
            <person name="Chaikitkaew S."/>
            <person name="Birkeland N.K."/>
        </authorList>
    </citation>
    <scope>NUCLEOTIDE SEQUENCE</scope>
    <source>
        <strain evidence="5">PL3</strain>
    </source>
</reference>
<dbReference type="SMART" id="SM00283">
    <property type="entry name" value="MA"/>
    <property type="match status" value="1"/>
</dbReference>
<dbReference type="PANTHER" id="PTHR32089">
    <property type="entry name" value="METHYL-ACCEPTING CHEMOTAXIS PROTEIN MCPB"/>
    <property type="match status" value="1"/>
</dbReference>
<feature type="transmembrane region" description="Helical" evidence="3">
    <location>
        <begin position="28"/>
        <end position="48"/>
    </location>
</feature>
<dbReference type="RefSeq" id="WP_218321006.1">
    <property type="nucleotide sequence ID" value="NZ_JAEEGC010000060.1"/>
</dbReference>
<dbReference type="CDD" id="cd18773">
    <property type="entry name" value="PDC1_HK_sensor"/>
    <property type="match status" value="1"/>
</dbReference>
<keyword evidence="3" id="KW-0472">Membrane</keyword>
<gene>
    <name evidence="5" type="ORF">I6U48_13600</name>
</gene>
<dbReference type="Pfam" id="PF00015">
    <property type="entry name" value="MCPsignal"/>
    <property type="match status" value="1"/>
</dbReference>
<keyword evidence="1 2" id="KW-0807">Transducer</keyword>
<evidence type="ECO:0000313" key="6">
    <source>
        <dbReference type="Proteomes" id="UP000694308"/>
    </source>
</evidence>
<dbReference type="GO" id="GO:0007165">
    <property type="term" value="P:signal transduction"/>
    <property type="evidence" value="ECO:0007669"/>
    <property type="project" value="UniProtKB-KW"/>
</dbReference>
<evidence type="ECO:0000256" key="1">
    <source>
        <dbReference type="ARBA" id="ARBA00023224"/>
    </source>
</evidence>
<evidence type="ECO:0000313" key="5">
    <source>
        <dbReference type="EMBL" id="MBV7273937.1"/>
    </source>
</evidence>
<protein>
    <recommendedName>
        <fullName evidence="4">Methyl-accepting transducer domain-containing protein</fullName>
    </recommendedName>
</protein>
<feature type="domain" description="Methyl-accepting transducer" evidence="4">
    <location>
        <begin position="116"/>
        <end position="387"/>
    </location>
</feature>
<comment type="caution">
    <text evidence="5">The sequence shown here is derived from an EMBL/GenBank/DDBJ whole genome shotgun (WGS) entry which is preliminary data.</text>
</comment>
<evidence type="ECO:0000256" key="2">
    <source>
        <dbReference type="PROSITE-ProRule" id="PRU00284"/>
    </source>
</evidence>
<keyword evidence="3" id="KW-1133">Transmembrane helix</keyword>
<dbReference type="AlphaFoldDB" id="A0A949WVQ0"/>
<name>A0A949WVQ0_9CLOT</name>
<dbReference type="PANTHER" id="PTHR32089:SF112">
    <property type="entry name" value="LYSOZYME-LIKE PROTEIN-RELATED"/>
    <property type="match status" value="1"/>
</dbReference>
<dbReference type="InterPro" id="IPR004089">
    <property type="entry name" value="MCPsignal_dom"/>
</dbReference>
<dbReference type="Proteomes" id="UP000694308">
    <property type="component" value="Unassembled WGS sequence"/>
</dbReference>
<dbReference type="GO" id="GO:0016020">
    <property type="term" value="C:membrane"/>
    <property type="evidence" value="ECO:0007669"/>
    <property type="project" value="InterPro"/>
</dbReference>
<accession>A0A949WVQ0</accession>
<evidence type="ECO:0000259" key="4">
    <source>
        <dbReference type="PROSITE" id="PS50111"/>
    </source>
</evidence>
<sequence>MGKVLLGDIILTVLIGIGIFLFRENTVLLLTLILLALIFKIFSSITIYKETQKIYEKIKLISNGQLNLSIKKGRIGITNRIAEKMNIYTNKIRVLLGQFVNINERTSKGSKDIQDKCTELYNLANGINSTVHNMSKSINNQVVEASNIKEQVDQFALEVKDIKNNADDTLKAAGETKLIVEDSFNTFRELVVKIEGIKNYNSKVIEDINNLDKIVGKIHTITEAVDNISSQTNLLSLNASIESARVGEAGKGFAVVAEEVGKLAYESSNSAKEIKELVESIKNSISKLQVHMEEEADVISNNVNFAVKSLNQSSVIDEALIRNINCVDTIARLTEDQMENINKITISMDIIKAATEENADVIEAVNESTENQMAIIEDMETTILQLNQSVEISKTMLDSYLSTFKITAEIEEKVVKTKSLLEDIIANQNVLSMDETRFESYLKEVQKKNDFIELLAVVDKKGYMVGATIDIPKEFRSCYGRPYFLPALNGQVYVSKEYISIATGHYNITVTMPIKKNNEIIGIMLGDINLNE</sequence>
<keyword evidence="3" id="KW-0812">Transmembrane</keyword>
<organism evidence="5 6">
    <name type="scientific">Clostridium thailandense</name>
    <dbReference type="NCBI Taxonomy" id="2794346"/>
    <lineage>
        <taxon>Bacteria</taxon>
        <taxon>Bacillati</taxon>
        <taxon>Bacillota</taxon>
        <taxon>Clostridia</taxon>
        <taxon>Eubacteriales</taxon>
        <taxon>Clostridiaceae</taxon>
        <taxon>Clostridium</taxon>
    </lineage>
</organism>
<dbReference type="PROSITE" id="PS50111">
    <property type="entry name" value="CHEMOTAXIS_TRANSDUC_2"/>
    <property type="match status" value="1"/>
</dbReference>
<evidence type="ECO:0000256" key="3">
    <source>
        <dbReference type="SAM" id="Phobius"/>
    </source>
</evidence>
<dbReference type="EMBL" id="JAEEGC010000060">
    <property type="protein sequence ID" value="MBV7273937.1"/>
    <property type="molecule type" value="Genomic_DNA"/>
</dbReference>
<proteinExistence type="predicted"/>